<evidence type="ECO:0000313" key="15">
    <source>
        <dbReference type="EMBL" id="KZS96010.1"/>
    </source>
</evidence>
<organism evidence="15 16">
    <name type="scientific">Sistotremastrum niveocremeum HHB9708</name>
    <dbReference type="NCBI Taxonomy" id="1314777"/>
    <lineage>
        <taxon>Eukaryota</taxon>
        <taxon>Fungi</taxon>
        <taxon>Dikarya</taxon>
        <taxon>Basidiomycota</taxon>
        <taxon>Agaricomycotina</taxon>
        <taxon>Agaricomycetes</taxon>
        <taxon>Sistotremastrales</taxon>
        <taxon>Sistotremastraceae</taxon>
        <taxon>Sertulicium</taxon>
        <taxon>Sertulicium niveocremeum</taxon>
    </lineage>
</organism>
<dbReference type="InterPro" id="IPR051466">
    <property type="entry name" value="D-amino_acid_metab_enzyme"/>
</dbReference>
<evidence type="ECO:0000259" key="14">
    <source>
        <dbReference type="SMART" id="SM01119"/>
    </source>
</evidence>
<dbReference type="OrthoDB" id="20198at2759"/>
<comment type="catalytic activity">
    <reaction evidence="9">
        <text>D-serine = pyruvate + NH4(+)</text>
        <dbReference type="Rhea" id="RHEA:13977"/>
        <dbReference type="ChEBI" id="CHEBI:15361"/>
        <dbReference type="ChEBI" id="CHEBI:28938"/>
        <dbReference type="ChEBI" id="CHEBI:35247"/>
        <dbReference type="EC" id="4.3.1.18"/>
    </reaction>
    <physiologicalReaction direction="left-to-right" evidence="9">
        <dbReference type="Rhea" id="RHEA:13978"/>
    </physiologicalReaction>
</comment>
<dbReference type="Gene3D" id="3.20.20.10">
    <property type="entry name" value="Alanine racemase"/>
    <property type="match status" value="1"/>
</dbReference>
<evidence type="ECO:0000256" key="7">
    <source>
        <dbReference type="ARBA" id="ARBA00022898"/>
    </source>
</evidence>
<comment type="cofactor">
    <cofactor evidence="2">
        <name>Zn(2+)</name>
        <dbReference type="ChEBI" id="CHEBI:29105"/>
    </cofactor>
</comment>
<dbReference type="Gene3D" id="2.40.37.20">
    <property type="entry name" value="D-serine dehydratase-like domain"/>
    <property type="match status" value="1"/>
</dbReference>
<dbReference type="PANTHER" id="PTHR28004">
    <property type="entry name" value="ZGC:162816-RELATED"/>
    <property type="match status" value="1"/>
</dbReference>
<keyword evidence="7" id="KW-0663">Pyridoxal phosphate</keyword>
<dbReference type="AlphaFoldDB" id="A0A164XIB8"/>
<evidence type="ECO:0000256" key="11">
    <source>
        <dbReference type="ARBA" id="ARBA00066349"/>
    </source>
</evidence>
<dbReference type="EC" id="4.3.1.18" evidence="11"/>
<evidence type="ECO:0000256" key="12">
    <source>
        <dbReference type="ARBA" id="ARBA00069616"/>
    </source>
</evidence>
<evidence type="ECO:0000256" key="9">
    <source>
        <dbReference type="ARBA" id="ARBA00051198"/>
    </source>
</evidence>
<dbReference type="Pfam" id="PF14031">
    <property type="entry name" value="D-ser_dehydrat"/>
    <property type="match status" value="1"/>
</dbReference>
<keyword evidence="16" id="KW-1185">Reference proteome</keyword>
<dbReference type="SMART" id="SM01119">
    <property type="entry name" value="D-ser_dehydrat"/>
    <property type="match status" value="1"/>
</dbReference>
<keyword evidence="4" id="KW-0216">Detoxification</keyword>
<dbReference type="GO" id="GO:0009636">
    <property type="term" value="P:response to toxic substance"/>
    <property type="evidence" value="ECO:0007669"/>
    <property type="project" value="UniProtKB-KW"/>
</dbReference>
<comment type="similarity">
    <text evidence="3">Belongs to the DSD1 family.</text>
</comment>
<evidence type="ECO:0000256" key="5">
    <source>
        <dbReference type="ARBA" id="ARBA00022723"/>
    </source>
</evidence>
<evidence type="ECO:0000256" key="6">
    <source>
        <dbReference type="ARBA" id="ARBA00022833"/>
    </source>
</evidence>
<dbReference type="GO" id="GO:0046872">
    <property type="term" value="F:metal ion binding"/>
    <property type="evidence" value="ECO:0007669"/>
    <property type="project" value="UniProtKB-KW"/>
</dbReference>
<sequence>MALLQPYPSRTILCNEFVGKDIDSLRTPALVINRDVFAKNCEKMHASVKEWGAKFRAHVKTHKTAEGVRLQLVSRVDKTHSVVVSTLMEAWQILQAGLVADGTVKDILYGLPINVHKIPELSKLSEELATQGAKLRIFLDHPGQIEAIVEYVRGADNPRPWSAFVKVDVGEKRAGQTVESEEFKSLLQKIWSTPSITIFGFYCHAGGSYSSTSLPQASSFLSQEVQAVNRAAEIALSLGPQPAAPYILSVGSTPTAHAASSPETRAKLAAALHGELELHAGNYPMLDLQQLHTSLIDAESISQKVIATVISYYPGRGADGSDEALCDAGALAMSKDTGPSGGYGDVVSANGRGWQLGRISQEHGILVRHPHFGSEEQKKLQVGDIIEIVGQHACLTAASFPWFYVVEGKGRQVVDVWVPWKGW</sequence>
<dbReference type="InterPro" id="IPR026956">
    <property type="entry name" value="D-ser_dehydrat-like_dom"/>
</dbReference>
<dbReference type="InterPro" id="IPR042208">
    <property type="entry name" value="D-ser_dehydrat-like_sf"/>
</dbReference>
<dbReference type="GO" id="GO:0036088">
    <property type="term" value="P:D-serine catabolic process"/>
    <property type="evidence" value="ECO:0007669"/>
    <property type="project" value="TreeGrafter"/>
</dbReference>
<keyword evidence="5" id="KW-0479">Metal-binding</keyword>
<dbReference type="InterPro" id="IPR001608">
    <property type="entry name" value="Ala_racemase_N"/>
</dbReference>
<dbReference type="GO" id="GO:0008721">
    <property type="term" value="F:D-serine ammonia-lyase activity"/>
    <property type="evidence" value="ECO:0007669"/>
    <property type="project" value="UniProtKB-EC"/>
</dbReference>
<name>A0A164XIB8_9AGAM</name>
<comment type="cofactor">
    <cofactor evidence="1">
        <name>pyridoxal 5'-phosphate</name>
        <dbReference type="ChEBI" id="CHEBI:597326"/>
    </cofactor>
</comment>
<evidence type="ECO:0000256" key="3">
    <source>
        <dbReference type="ARBA" id="ARBA00005323"/>
    </source>
</evidence>
<feature type="domain" description="D-serine dehydratase-like" evidence="14">
    <location>
        <begin position="302"/>
        <end position="407"/>
    </location>
</feature>
<dbReference type="Pfam" id="PF01168">
    <property type="entry name" value="Ala_racemase_N"/>
    <property type="match status" value="1"/>
</dbReference>
<evidence type="ECO:0000256" key="8">
    <source>
        <dbReference type="ARBA" id="ARBA00023239"/>
    </source>
</evidence>
<evidence type="ECO:0000313" key="16">
    <source>
        <dbReference type="Proteomes" id="UP000076722"/>
    </source>
</evidence>
<dbReference type="EMBL" id="KV419400">
    <property type="protein sequence ID" value="KZS96010.1"/>
    <property type="molecule type" value="Genomic_DNA"/>
</dbReference>
<comment type="function">
    <text evidence="10">Catalyzes the conversion of D-serine to pyruvate and ammonia. May play a role in D-serine detoxification.</text>
</comment>
<dbReference type="InterPro" id="IPR029066">
    <property type="entry name" value="PLP-binding_barrel"/>
</dbReference>
<gene>
    <name evidence="15" type="ORF">SISNIDRAFT_473461</name>
</gene>
<dbReference type="Proteomes" id="UP000076722">
    <property type="component" value="Unassembled WGS sequence"/>
</dbReference>
<reference evidence="15 16" key="1">
    <citation type="journal article" date="2016" name="Mol. Biol. Evol.">
        <title>Comparative Genomics of Early-Diverging Mushroom-Forming Fungi Provides Insights into the Origins of Lignocellulose Decay Capabilities.</title>
        <authorList>
            <person name="Nagy L.G."/>
            <person name="Riley R."/>
            <person name="Tritt A."/>
            <person name="Adam C."/>
            <person name="Daum C."/>
            <person name="Floudas D."/>
            <person name="Sun H."/>
            <person name="Yadav J.S."/>
            <person name="Pangilinan J."/>
            <person name="Larsson K.H."/>
            <person name="Matsuura K."/>
            <person name="Barry K."/>
            <person name="Labutti K."/>
            <person name="Kuo R."/>
            <person name="Ohm R.A."/>
            <person name="Bhattacharya S.S."/>
            <person name="Shirouzu T."/>
            <person name="Yoshinaga Y."/>
            <person name="Martin F.M."/>
            <person name="Grigoriev I.V."/>
            <person name="Hibbett D.S."/>
        </authorList>
    </citation>
    <scope>NUCLEOTIDE SEQUENCE [LARGE SCALE GENOMIC DNA]</scope>
    <source>
        <strain evidence="15 16">HHB9708</strain>
    </source>
</reference>
<evidence type="ECO:0000256" key="13">
    <source>
        <dbReference type="ARBA" id="ARBA00075219"/>
    </source>
</evidence>
<accession>A0A164XIB8</accession>
<dbReference type="SUPFAM" id="SSF51419">
    <property type="entry name" value="PLP-binding barrel"/>
    <property type="match status" value="1"/>
</dbReference>
<dbReference type="FunFam" id="3.20.20.10:FF:000016">
    <property type="entry name" value="D-serine dehydratase"/>
    <property type="match status" value="1"/>
</dbReference>
<keyword evidence="6" id="KW-0862">Zinc</keyword>
<dbReference type="PANTHER" id="PTHR28004:SF2">
    <property type="entry name" value="D-SERINE DEHYDRATASE"/>
    <property type="match status" value="1"/>
</dbReference>
<dbReference type="STRING" id="1314777.A0A164XIB8"/>
<evidence type="ECO:0000256" key="2">
    <source>
        <dbReference type="ARBA" id="ARBA00001947"/>
    </source>
</evidence>
<evidence type="ECO:0000256" key="1">
    <source>
        <dbReference type="ARBA" id="ARBA00001933"/>
    </source>
</evidence>
<evidence type="ECO:0000256" key="10">
    <source>
        <dbReference type="ARBA" id="ARBA00055764"/>
    </source>
</evidence>
<evidence type="ECO:0000256" key="4">
    <source>
        <dbReference type="ARBA" id="ARBA00022575"/>
    </source>
</evidence>
<proteinExistence type="inferred from homology"/>
<protein>
    <recommendedName>
        <fullName evidence="12">D-serine dehydratase</fullName>
        <ecNumber evidence="11">4.3.1.18</ecNumber>
    </recommendedName>
    <alternativeName>
        <fullName evidence="13">D-serine deaminase</fullName>
    </alternativeName>
</protein>
<keyword evidence="8" id="KW-0456">Lyase</keyword>